<gene>
    <name evidence="2" type="ORF">CRU78_17015</name>
</gene>
<feature type="compositionally biased region" description="Basic and acidic residues" evidence="1">
    <location>
        <begin position="378"/>
        <end position="389"/>
    </location>
</feature>
<evidence type="ECO:0000256" key="1">
    <source>
        <dbReference type="SAM" id="MobiDB-lite"/>
    </source>
</evidence>
<dbReference type="AlphaFoldDB" id="A0A6A7RXA9"/>
<name>A0A6A7RXA9_9PROT</name>
<proteinExistence type="predicted"/>
<dbReference type="Proteomes" id="UP000342300">
    <property type="component" value="Unassembled WGS sequence"/>
</dbReference>
<sequence length="554" mass="58879">MPTMINRQYLATWSLAVDDAGFAQALAALGAWLAASPLVVVGRSDDSAADTAASIARFLVEAGQEEERPPDEDREREQNRGLLAWQPPTADPLDSWPAAGLLAAAWSAFVAQTHAGPRLAVRSHAQSWNTLLPMLQTLQHPAVGAASVFVADAFAADGRIDWQLPFQIAVLSDDRLANAFANTPVPRPQPWPYRFGVAGRATPRLEVLVFSGSLRQTAARLLSQRSPSRAALVLILGGLDASGDSNALLRVVAGELAAEGVVCVAPFAAAGELADASSGPALPALQHFAHALSHNTALDIALAQAFGQGITAVLGGDLLHISTLSHSLGTLTARLRALPEDAELAVSEHSLWRLVDDPDRVTATLTRGTRGAAGSVEGGERGQRSERAGDALPSARNVSPHLLARGIDDSSARYGYDHESDEAASLAEIAGELRAREAAAAVDQAELRFIQHSFWRKHAEQLVEERQRLQVGVAIMLRLRIGPPDEQWHSAPAAFPAHELPRSQRPHRLQVVFHEPTQLDAPLLGKAASTAGGLSRADATRRAAARTTALAARR</sequence>
<feature type="region of interest" description="Disordered" evidence="1">
    <location>
        <begin position="367"/>
        <end position="395"/>
    </location>
</feature>
<evidence type="ECO:0000313" key="3">
    <source>
        <dbReference type="Proteomes" id="UP000342300"/>
    </source>
</evidence>
<comment type="caution">
    <text evidence="2">The sequence shown here is derived from an EMBL/GenBank/DDBJ whole genome shotgun (WGS) entry which is preliminary data.</text>
</comment>
<protein>
    <submittedName>
        <fullName evidence="2">Uncharacterized protein</fullName>
    </submittedName>
</protein>
<feature type="non-terminal residue" evidence="2">
    <location>
        <position position="554"/>
    </location>
</feature>
<accession>A0A6A7RXA9</accession>
<evidence type="ECO:0000313" key="2">
    <source>
        <dbReference type="EMBL" id="MQM32111.1"/>
    </source>
</evidence>
<dbReference type="EMBL" id="PDHS01000441">
    <property type="protein sequence ID" value="MQM32111.1"/>
    <property type="molecule type" value="Genomic_DNA"/>
</dbReference>
<reference evidence="2 3" key="1">
    <citation type="submission" date="2017-09" db="EMBL/GenBank/DDBJ databases">
        <title>Metagenomic Analysis Reveals Denitrifying Candidatus Accumulibacter and Flanking Population as a Source of N2O.</title>
        <authorList>
            <person name="Gao H."/>
            <person name="Mao Y."/>
            <person name="Zhao X."/>
            <person name="Liu W.-T."/>
            <person name="Zhang T."/>
            <person name="Wells G."/>
        </authorList>
    </citation>
    <scope>NUCLEOTIDE SEQUENCE [LARGE SCALE GENOMIC DNA]</scope>
    <source>
        <strain evidence="2">CANDO_2_IC</strain>
    </source>
</reference>
<organism evidence="2 3">
    <name type="scientific">Candidatus Accumulibacter phosphatis</name>
    <dbReference type="NCBI Taxonomy" id="327160"/>
    <lineage>
        <taxon>Bacteria</taxon>
        <taxon>Pseudomonadati</taxon>
        <taxon>Pseudomonadota</taxon>
        <taxon>Betaproteobacteria</taxon>
        <taxon>Candidatus Accumulibacter</taxon>
    </lineage>
</organism>